<feature type="signal peptide" evidence="18">
    <location>
        <begin position="1"/>
        <end position="19"/>
    </location>
</feature>
<comment type="function">
    <text evidence="18">Hydrolysis of phosphatidylcholine with phospholipase A2 (EC 3.1.1.4) and phospholipase A1 (EC 3.1.1.32) activities.</text>
</comment>
<dbReference type="PRINTS" id="PR01486">
    <property type="entry name" value="PHPHLIPASEA1"/>
</dbReference>
<keyword evidence="17 18" id="KW-0998">Cell outer membrane</keyword>
<evidence type="ECO:0000256" key="13">
    <source>
        <dbReference type="ARBA" id="ARBA00022837"/>
    </source>
</evidence>
<evidence type="ECO:0000256" key="16">
    <source>
        <dbReference type="ARBA" id="ARBA00023136"/>
    </source>
</evidence>
<evidence type="ECO:0000256" key="12">
    <source>
        <dbReference type="ARBA" id="ARBA00022801"/>
    </source>
</evidence>
<dbReference type="CDD" id="cd00541">
    <property type="entry name" value="OMPLA"/>
    <property type="match status" value="1"/>
</dbReference>
<comment type="subcellular location">
    <subcellularLocation>
        <location evidence="18">Cell outer membrane</location>
        <topology evidence="18">Multi-pass membrane protein</topology>
    </subcellularLocation>
    <text evidence="18">One of the very few enzymes located there.</text>
</comment>
<evidence type="ECO:0000256" key="3">
    <source>
        <dbReference type="ARBA" id="ARBA00010525"/>
    </source>
</evidence>
<dbReference type="EC" id="3.1.1.4" evidence="6 18"/>
<evidence type="ECO:0000256" key="14">
    <source>
        <dbReference type="ARBA" id="ARBA00022963"/>
    </source>
</evidence>
<evidence type="ECO:0000256" key="18">
    <source>
        <dbReference type="RuleBase" id="RU366027"/>
    </source>
</evidence>
<keyword evidence="20" id="KW-1185">Reference proteome</keyword>
<name>A0ABT4JXX6_9GAMM</name>
<accession>A0ABT4JXX6</accession>
<evidence type="ECO:0000256" key="17">
    <source>
        <dbReference type="ARBA" id="ARBA00023237"/>
    </source>
</evidence>
<evidence type="ECO:0000256" key="1">
    <source>
        <dbReference type="ARBA" id="ARBA00000111"/>
    </source>
</evidence>
<feature type="chain" id="PRO_5044964881" description="Phospholipase A1" evidence="18">
    <location>
        <begin position="20"/>
        <end position="329"/>
    </location>
</feature>
<dbReference type="Gene3D" id="2.40.230.10">
    <property type="entry name" value="Phospholipase A1"/>
    <property type="match status" value="1"/>
</dbReference>
<dbReference type="EMBL" id="JAPUBN010000020">
    <property type="protein sequence ID" value="MCZ2723184.1"/>
    <property type="molecule type" value="Genomic_DNA"/>
</dbReference>
<evidence type="ECO:0000256" key="8">
    <source>
        <dbReference type="ARBA" id="ARBA00022452"/>
    </source>
</evidence>
<comment type="cofactor">
    <cofactor evidence="18">
        <name>Ca(2+)</name>
        <dbReference type="ChEBI" id="CHEBI:29108"/>
    </cofactor>
    <text evidence="18">Binds 1 Ca(2+) ion per monomer. In the dimeric form the Ca(2+) is bound by different amino acids with binding of each Ca(2+) shared with ligands coming from each monomer. The Ca(2+) ion may have a role in catalysis.</text>
</comment>
<dbReference type="RefSeq" id="WP_269127278.1">
    <property type="nucleotide sequence ID" value="NZ_JAPUBN010000020.1"/>
</dbReference>
<keyword evidence="14 18" id="KW-0442">Lipid degradation</keyword>
<comment type="caution">
    <text evidence="19">The sequence shown here is derived from an EMBL/GenBank/DDBJ whole genome shotgun (WGS) entry which is preliminary data.</text>
</comment>
<dbReference type="SUPFAM" id="SSF56931">
    <property type="entry name" value="Outer membrane phospholipase A (OMPLA)"/>
    <property type="match status" value="1"/>
</dbReference>
<dbReference type="InterPro" id="IPR003187">
    <property type="entry name" value="PLipase_A1"/>
</dbReference>
<dbReference type="EC" id="3.1.1.32" evidence="5 18"/>
<dbReference type="PANTHER" id="PTHR40457:SF1">
    <property type="entry name" value="PHOSPHOLIPASE A1"/>
    <property type="match status" value="1"/>
</dbReference>
<evidence type="ECO:0000256" key="2">
    <source>
        <dbReference type="ARBA" id="ARBA00001604"/>
    </source>
</evidence>
<evidence type="ECO:0000256" key="7">
    <source>
        <dbReference type="ARBA" id="ARBA00021726"/>
    </source>
</evidence>
<keyword evidence="8" id="KW-1134">Transmembrane beta strand</keyword>
<comment type="catalytic activity">
    <reaction evidence="1 18">
        <text>a 1,2-diacyl-sn-glycero-3-phosphocholine + H2O = a 2-acyl-sn-glycero-3-phosphocholine + a fatty acid + H(+)</text>
        <dbReference type="Rhea" id="RHEA:18689"/>
        <dbReference type="ChEBI" id="CHEBI:15377"/>
        <dbReference type="ChEBI" id="CHEBI:15378"/>
        <dbReference type="ChEBI" id="CHEBI:28868"/>
        <dbReference type="ChEBI" id="CHEBI:57643"/>
        <dbReference type="ChEBI" id="CHEBI:57875"/>
        <dbReference type="EC" id="3.1.1.32"/>
    </reaction>
</comment>
<evidence type="ECO:0000256" key="4">
    <source>
        <dbReference type="ARBA" id="ARBA00011702"/>
    </source>
</evidence>
<proteinExistence type="inferred from homology"/>
<dbReference type="Proteomes" id="UP001149719">
    <property type="component" value="Unassembled WGS sequence"/>
</dbReference>
<keyword evidence="13 18" id="KW-0106">Calcium</keyword>
<comment type="similarity">
    <text evidence="3 18">Belongs to the phospholipase A1 family.</text>
</comment>
<gene>
    <name evidence="19" type="ORF">O1D97_16585</name>
</gene>
<evidence type="ECO:0000256" key="10">
    <source>
        <dbReference type="ARBA" id="ARBA00022723"/>
    </source>
</evidence>
<keyword evidence="11 18" id="KW-0732">Signal</keyword>
<evidence type="ECO:0000313" key="19">
    <source>
        <dbReference type="EMBL" id="MCZ2723184.1"/>
    </source>
</evidence>
<evidence type="ECO:0000256" key="9">
    <source>
        <dbReference type="ARBA" id="ARBA00022692"/>
    </source>
</evidence>
<comment type="catalytic activity">
    <reaction evidence="2 18">
        <text>a 1,2-diacyl-sn-glycero-3-phosphocholine + H2O = a 1-acyl-sn-glycero-3-phosphocholine + a fatty acid + H(+)</text>
        <dbReference type="Rhea" id="RHEA:15801"/>
        <dbReference type="ChEBI" id="CHEBI:15377"/>
        <dbReference type="ChEBI" id="CHEBI:15378"/>
        <dbReference type="ChEBI" id="CHEBI:28868"/>
        <dbReference type="ChEBI" id="CHEBI:57643"/>
        <dbReference type="ChEBI" id="CHEBI:58168"/>
        <dbReference type="EC" id="3.1.1.4"/>
    </reaction>
</comment>
<evidence type="ECO:0000256" key="15">
    <source>
        <dbReference type="ARBA" id="ARBA00023098"/>
    </source>
</evidence>
<comment type="subunit">
    <text evidence="4 18">Homodimer; dimerization is reversible, and the dimeric form is the active one.</text>
</comment>
<dbReference type="PANTHER" id="PTHR40457">
    <property type="entry name" value="PHOSPHOLIPASE A1"/>
    <property type="match status" value="1"/>
</dbReference>
<evidence type="ECO:0000313" key="20">
    <source>
        <dbReference type="Proteomes" id="UP001149719"/>
    </source>
</evidence>
<keyword evidence="15 18" id="KW-0443">Lipid metabolism</keyword>
<protein>
    <recommendedName>
        <fullName evidence="7 18">Phospholipase A1</fullName>
        <ecNumber evidence="5 18">3.1.1.32</ecNumber>
        <ecNumber evidence="6 18">3.1.1.4</ecNumber>
    </recommendedName>
    <alternativeName>
        <fullName evidence="18">Phosphatidylcholine 1-acylhydrolase</fullName>
    </alternativeName>
</protein>
<keyword evidence="10 18" id="KW-0479">Metal-binding</keyword>
<dbReference type="InterPro" id="IPR036541">
    <property type="entry name" value="PLipase_A1_sf"/>
</dbReference>
<dbReference type="Pfam" id="PF02253">
    <property type="entry name" value="PLA1"/>
    <property type="match status" value="1"/>
</dbReference>
<organism evidence="19 20">
    <name type="scientific">Marinomonas phaeophyticola</name>
    <dbReference type="NCBI Taxonomy" id="3004091"/>
    <lineage>
        <taxon>Bacteria</taxon>
        <taxon>Pseudomonadati</taxon>
        <taxon>Pseudomonadota</taxon>
        <taxon>Gammaproteobacteria</taxon>
        <taxon>Oceanospirillales</taxon>
        <taxon>Oceanospirillaceae</taxon>
        <taxon>Marinomonas</taxon>
    </lineage>
</organism>
<keyword evidence="16" id="KW-0472">Membrane</keyword>
<evidence type="ECO:0000256" key="5">
    <source>
        <dbReference type="ARBA" id="ARBA00013179"/>
    </source>
</evidence>
<evidence type="ECO:0000256" key="11">
    <source>
        <dbReference type="ARBA" id="ARBA00022729"/>
    </source>
</evidence>
<reference evidence="19" key="1">
    <citation type="submission" date="2022-12" db="EMBL/GenBank/DDBJ databases">
        <title>Marinomonas 15G1-11 sp. nov, isolated from marine algae.</title>
        <authorList>
            <person name="Butt M."/>
            <person name="Choi D.G."/>
            <person name="Kim J.M."/>
            <person name="Lee J.K."/>
            <person name="Baek J.H."/>
            <person name="Jeon C.O."/>
        </authorList>
    </citation>
    <scope>NUCLEOTIDE SEQUENCE</scope>
    <source>
        <strain evidence="19">15G1-11</strain>
    </source>
</reference>
<keyword evidence="12 18" id="KW-0378">Hydrolase</keyword>
<evidence type="ECO:0000256" key="6">
    <source>
        <dbReference type="ARBA" id="ARBA00013278"/>
    </source>
</evidence>
<sequence>MVKKIVFALLSSFVVFANAESEILPFKDDTTPNESSFVNDSLIPALNNLGDEPERPPTISERAKLSDGLLEQRVRRESATTSNPFVITPHRPNYFLPLAYTHDPNSRNQSEDSLSEESLDSLEFKFQISLKFPVSTNVLNTNTSLWFAYTQQAYWQAYNSEISAPFRDTNHEPEVFLLYQVKEAGGFTPKYVSFGINHQSNGRVEPFSRSWNRIFAEFLFEHENTVLSIKPWYRLPESREDDDNPNIEKYLGYGELNLVHVIDDYSIDLMLRNNLRTDNKGAIQLGFTFPAWGKIRGYVQYFNGYGQSLLDYNNKTQSLGIGVTLTDWL</sequence>
<keyword evidence="9" id="KW-0812">Transmembrane</keyword>